<dbReference type="Proteomes" id="UP000606463">
    <property type="component" value="Unassembled WGS sequence"/>
</dbReference>
<dbReference type="GO" id="GO:0006281">
    <property type="term" value="P:DNA repair"/>
    <property type="evidence" value="ECO:0007669"/>
    <property type="project" value="InterPro"/>
</dbReference>
<dbReference type="GO" id="GO:0006310">
    <property type="term" value="P:DNA recombination"/>
    <property type="evidence" value="ECO:0007669"/>
    <property type="project" value="InterPro"/>
</dbReference>
<dbReference type="EMBL" id="DQVE01000029">
    <property type="protein sequence ID" value="HIP98254.1"/>
    <property type="molecule type" value="Genomic_DNA"/>
</dbReference>
<accession>A0A9D0YQQ6</accession>
<dbReference type="InterPro" id="IPR036614">
    <property type="entry name" value="RusA-like_sf"/>
</dbReference>
<dbReference type="SUPFAM" id="SSF103084">
    <property type="entry name" value="Holliday junction resolvase RusA"/>
    <property type="match status" value="1"/>
</dbReference>
<evidence type="ECO:0000313" key="1">
    <source>
        <dbReference type="EMBL" id="HIP98254.1"/>
    </source>
</evidence>
<organism evidence="1 2">
    <name type="scientific">Aquifex aeolicus</name>
    <dbReference type="NCBI Taxonomy" id="63363"/>
    <lineage>
        <taxon>Bacteria</taxon>
        <taxon>Pseudomonadati</taxon>
        <taxon>Aquificota</taxon>
        <taxon>Aquificia</taxon>
        <taxon>Aquificales</taxon>
        <taxon>Aquificaceae</taxon>
        <taxon>Aquifex</taxon>
    </lineage>
</organism>
<reference evidence="1" key="1">
    <citation type="journal article" date="2020" name="ISME J.">
        <title>Gammaproteobacteria mediating utilization of methyl-, sulfur- and petroleum organic compounds in deep ocean hydrothermal plumes.</title>
        <authorList>
            <person name="Zhou Z."/>
            <person name="Liu Y."/>
            <person name="Pan J."/>
            <person name="Cron B.R."/>
            <person name="Toner B.M."/>
            <person name="Anantharaman K."/>
            <person name="Breier J.A."/>
            <person name="Dick G.J."/>
            <person name="Li M."/>
        </authorList>
    </citation>
    <scope>NUCLEOTIDE SEQUENCE</scope>
    <source>
        <strain evidence="1">SZUA-1501</strain>
    </source>
</reference>
<dbReference type="InterPro" id="IPR008822">
    <property type="entry name" value="Endonuclease_RusA-like"/>
</dbReference>
<comment type="caution">
    <text evidence="1">The sequence shown here is derived from an EMBL/GenBank/DDBJ whole genome shotgun (WGS) entry which is preliminary data.</text>
</comment>
<gene>
    <name evidence="1" type="ORF">EYH37_02650</name>
</gene>
<dbReference type="AlphaFoldDB" id="A0A9D0YQQ6"/>
<dbReference type="Gene3D" id="3.30.1330.70">
    <property type="entry name" value="Holliday junction resolvase RusA"/>
    <property type="match status" value="1"/>
</dbReference>
<dbReference type="GO" id="GO:0000287">
    <property type="term" value="F:magnesium ion binding"/>
    <property type="evidence" value="ECO:0007669"/>
    <property type="project" value="InterPro"/>
</dbReference>
<protein>
    <submittedName>
        <fullName evidence="1">RusA family crossover junction endodeoxyribonuclease</fullName>
    </submittedName>
</protein>
<sequence>MRSGKSIVLFLSSLPVPKTNRYIRRKNGWVFKSHRVTLWETRALWELQNQYNQEPLKKPLSVEVYFFLPDRRKRDIDNMLKSLWDVLERAKVIENDELIWETKTVKVKDACISGTVIVIKPFRTPKKVLGEYGKLLSEFKSSVNP</sequence>
<evidence type="ECO:0000313" key="2">
    <source>
        <dbReference type="Proteomes" id="UP000606463"/>
    </source>
</evidence>
<name>A0A9D0YQQ6_AQUAO</name>
<proteinExistence type="predicted"/>
<dbReference type="Pfam" id="PF05866">
    <property type="entry name" value="RusA"/>
    <property type="match status" value="1"/>
</dbReference>